<dbReference type="PANTHER" id="PTHR30061">
    <property type="entry name" value="MALTOSE-BINDING PERIPLASMIC PROTEIN"/>
    <property type="match status" value="1"/>
</dbReference>
<dbReference type="EMBL" id="BONH01000009">
    <property type="protein sequence ID" value="GIF97605.1"/>
    <property type="molecule type" value="Genomic_DNA"/>
</dbReference>
<accession>A0A8J3KIC9</accession>
<evidence type="ECO:0000313" key="6">
    <source>
        <dbReference type="Proteomes" id="UP000659904"/>
    </source>
</evidence>
<comment type="similarity">
    <text evidence="1">Belongs to the bacterial solute-binding protein 1 family.</text>
</comment>
<dbReference type="PANTHER" id="PTHR30061:SF50">
    <property type="entry name" value="MALTOSE_MALTODEXTRIN-BINDING PERIPLASMIC PROTEIN"/>
    <property type="match status" value="1"/>
</dbReference>
<dbReference type="Pfam" id="PF13416">
    <property type="entry name" value="SBP_bac_8"/>
    <property type="match status" value="1"/>
</dbReference>
<keyword evidence="3" id="KW-0732">Signal</keyword>
<keyword evidence="4" id="KW-0472">Membrane</keyword>
<dbReference type="GO" id="GO:0042956">
    <property type="term" value="P:maltodextrin transmembrane transport"/>
    <property type="evidence" value="ECO:0007669"/>
    <property type="project" value="TreeGrafter"/>
</dbReference>
<evidence type="ECO:0008006" key="7">
    <source>
        <dbReference type="Google" id="ProtNLM"/>
    </source>
</evidence>
<keyword evidence="6" id="KW-1185">Reference proteome</keyword>
<dbReference type="Gene3D" id="3.40.190.10">
    <property type="entry name" value="Periplasmic binding protein-like II"/>
    <property type="match status" value="2"/>
</dbReference>
<reference evidence="5 6" key="1">
    <citation type="submission" date="2021-01" db="EMBL/GenBank/DDBJ databases">
        <title>Whole genome shotgun sequence of Catellatospora citrea NBRC 14495.</title>
        <authorList>
            <person name="Komaki H."/>
            <person name="Tamura T."/>
        </authorList>
    </citation>
    <scope>NUCLEOTIDE SEQUENCE [LARGE SCALE GENOMIC DNA]</scope>
    <source>
        <strain evidence="5 6">NBRC 14495</strain>
    </source>
</reference>
<evidence type="ECO:0000256" key="3">
    <source>
        <dbReference type="ARBA" id="ARBA00022729"/>
    </source>
</evidence>
<dbReference type="Proteomes" id="UP000659904">
    <property type="component" value="Unassembled WGS sequence"/>
</dbReference>
<comment type="caution">
    <text evidence="5">The sequence shown here is derived from an EMBL/GenBank/DDBJ whole genome shotgun (WGS) entry which is preliminary data.</text>
</comment>
<dbReference type="GO" id="GO:0055052">
    <property type="term" value="C:ATP-binding cassette (ABC) transporter complex, substrate-binding subunit-containing"/>
    <property type="evidence" value="ECO:0007669"/>
    <property type="project" value="TreeGrafter"/>
</dbReference>
<protein>
    <recommendedName>
        <fullName evidence="7">Maltose-binding protein MalE</fullName>
    </recommendedName>
</protein>
<gene>
    <name evidence="5" type="ORF">Cci01nite_26990</name>
</gene>
<name>A0A8J3KIC9_9ACTN</name>
<evidence type="ECO:0000256" key="4">
    <source>
        <dbReference type="SAM" id="Phobius"/>
    </source>
</evidence>
<evidence type="ECO:0000313" key="5">
    <source>
        <dbReference type="EMBL" id="GIF97605.1"/>
    </source>
</evidence>
<dbReference type="SUPFAM" id="SSF53850">
    <property type="entry name" value="Periplasmic binding protein-like II"/>
    <property type="match status" value="1"/>
</dbReference>
<feature type="transmembrane region" description="Helical" evidence="4">
    <location>
        <begin position="22"/>
        <end position="43"/>
    </location>
</feature>
<evidence type="ECO:0000256" key="1">
    <source>
        <dbReference type="ARBA" id="ARBA00008520"/>
    </source>
</evidence>
<dbReference type="AlphaFoldDB" id="A0A8J3KIC9"/>
<sequence>MSMDAMIAAAAPDGVWGDVPSWVAAVATVFALVFAAVAAQAALRTYRIESERDRVDAESRRAQDDYLRRTQAALVSAWWGESPDQPGVWGAHLRNASGAPVYQVYCTVVDADDDAEERRIHHPVVPPGTVAQFSGLVRPAEVPVLEPVRRVKVSFTDSTGIRWLRDQYGRLIELQPTLRVKADRARTAVLTQFEAKFRATYGVTVAFEVDPEGHPQDAFMADVRGSAVADALVCPHDWIGVLARDRVIDPVVLSAEQRSAFAPWTLDSLVHEGRLYGVPTTMDTTALLRNTELAPHAPATFEELVAMGEELLRQGQVSEVFATRIGDRGDPFQTWPVFTSAGGWLFGRDPDGSWNPGEVGLDSPGSIAAFECFRMLGEQGMLRRGVDRLAARRAFSEGRTAFLLTSSDGLQEAQAAKIRVSVSAMPPFAQGLPARTFSLVHGLTIAREGANSAIAHDLFADFLTHGHVMTALSQAVHCPVALLANSGESEAVQQYRRLCEVADPMPTFAFMRRVWDVLGEAQADAVAGARGEIVGRRAAAAVRDAVRNG</sequence>
<proteinExistence type="inferred from homology"/>
<dbReference type="InterPro" id="IPR006059">
    <property type="entry name" value="SBP"/>
</dbReference>
<dbReference type="RefSeq" id="WP_120315132.1">
    <property type="nucleotide sequence ID" value="NZ_BONH01000009.1"/>
</dbReference>
<keyword evidence="2" id="KW-0813">Transport</keyword>
<keyword evidence="4" id="KW-1133">Transmembrane helix</keyword>
<dbReference type="GO" id="GO:1901982">
    <property type="term" value="F:maltose binding"/>
    <property type="evidence" value="ECO:0007669"/>
    <property type="project" value="TreeGrafter"/>
</dbReference>
<keyword evidence="4" id="KW-0812">Transmembrane</keyword>
<evidence type="ECO:0000256" key="2">
    <source>
        <dbReference type="ARBA" id="ARBA00022448"/>
    </source>
</evidence>
<dbReference type="GO" id="GO:0015768">
    <property type="term" value="P:maltose transport"/>
    <property type="evidence" value="ECO:0007669"/>
    <property type="project" value="TreeGrafter"/>
</dbReference>
<organism evidence="5 6">
    <name type="scientific">Catellatospora citrea</name>
    <dbReference type="NCBI Taxonomy" id="53366"/>
    <lineage>
        <taxon>Bacteria</taxon>
        <taxon>Bacillati</taxon>
        <taxon>Actinomycetota</taxon>
        <taxon>Actinomycetes</taxon>
        <taxon>Micromonosporales</taxon>
        <taxon>Micromonosporaceae</taxon>
        <taxon>Catellatospora</taxon>
    </lineage>
</organism>